<dbReference type="InterPro" id="IPR029058">
    <property type="entry name" value="AB_hydrolase_fold"/>
</dbReference>
<organism evidence="3 4">
    <name type="scientific">Lacimonas salitolerans</name>
    <dbReference type="NCBI Taxonomy" id="1323750"/>
    <lineage>
        <taxon>Bacteria</taxon>
        <taxon>Pseudomonadati</taxon>
        <taxon>Pseudomonadota</taxon>
        <taxon>Alphaproteobacteria</taxon>
        <taxon>Rhodobacterales</taxon>
        <taxon>Paracoccaceae</taxon>
        <taxon>Lacimonas</taxon>
    </lineage>
</organism>
<dbReference type="PANTHER" id="PTHR48081">
    <property type="entry name" value="AB HYDROLASE SUPERFAMILY PROTEIN C4A8.06C"/>
    <property type="match status" value="1"/>
</dbReference>
<evidence type="ECO:0000256" key="1">
    <source>
        <dbReference type="ARBA" id="ARBA00022801"/>
    </source>
</evidence>
<dbReference type="Proteomes" id="UP001597186">
    <property type="component" value="Unassembled WGS sequence"/>
</dbReference>
<protein>
    <submittedName>
        <fullName evidence="3">Alpha/beta hydrolase</fullName>
    </submittedName>
</protein>
<dbReference type="Pfam" id="PF20434">
    <property type="entry name" value="BD-FAE"/>
    <property type="match status" value="1"/>
</dbReference>
<dbReference type="EMBL" id="JBHUDD010000053">
    <property type="protein sequence ID" value="MFD1509645.1"/>
    <property type="molecule type" value="Genomic_DNA"/>
</dbReference>
<dbReference type="InterPro" id="IPR050300">
    <property type="entry name" value="GDXG_lipolytic_enzyme"/>
</dbReference>
<evidence type="ECO:0000259" key="2">
    <source>
        <dbReference type="Pfam" id="PF20434"/>
    </source>
</evidence>
<dbReference type="GO" id="GO:0016787">
    <property type="term" value="F:hydrolase activity"/>
    <property type="evidence" value="ECO:0007669"/>
    <property type="project" value="UniProtKB-KW"/>
</dbReference>
<keyword evidence="1 3" id="KW-0378">Hydrolase</keyword>
<dbReference type="RefSeq" id="WP_379915015.1">
    <property type="nucleotide sequence ID" value="NZ_JBHUDD010000053.1"/>
</dbReference>
<sequence>MTFDAHLDAALIEADYDARATVSGDRFDAIIAEYFRFSDQAAALFMEAEGVVYDPCGERLDILGDGGTGRPAVIFIHGGYWRALSRQHSRFMAPMLAAQGVATVVPDYTLAPQASLPEITRQMRAALAHVWHNADGLGIDRTRIFAVGSSAGGHLAACLASGGWQGGFDLPQQALAGCMPISGLFDLAPVARAAPQAWLNLNAQDIHDTSPLRHIPAQGCPMVVALAEKEAAGFARQCRAYADGWQAAGHPVDHMVIEGRNHFDVVLDLCSDQRDLSRALLRMIDASGGL</sequence>
<reference evidence="4" key="1">
    <citation type="journal article" date="2019" name="Int. J. Syst. Evol. Microbiol.">
        <title>The Global Catalogue of Microorganisms (GCM) 10K type strain sequencing project: providing services to taxonomists for standard genome sequencing and annotation.</title>
        <authorList>
            <consortium name="The Broad Institute Genomics Platform"/>
            <consortium name="The Broad Institute Genome Sequencing Center for Infectious Disease"/>
            <person name="Wu L."/>
            <person name="Ma J."/>
        </authorList>
    </citation>
    <scope>NUCLEOTIDE SEQUENCE [LARGE SCALE GENOMIC DNA]</scope>
    <source>
        <strain evidence="4">CGMCC 1.12477</strain>
    </source>
</reference>
<comment type="caution">
    <text evidence="3">The sequence shown here is derived from an EMBL/GenBank/DDBJ whole genome shotgun (WGS) entry which is preliminary data.</text>
</comment>
<evidence type="ECO:0000313" key="4">
    <source>
        <dbReference type="Proteomes" id="UP001597186"/>
    </source>
</evidence>
<feature type="domain" description="BD-FAE-like" evidence="2">
    <location>
        <begin position="70"/>
        <end position="162"/>
    </location>
</feature>
<dbReference type="SUPFAM" id="SSF53474">
    <property type="entry name" value="alpha/beta-Hydrolases"/>
    <property type="match status" value="1"/>
</dbReference>
<dbReference type="Gene3D" id="3.40.50.1820">
    <property type="entry name" value="alpha/beta hydrolase"/>
    <property type="match status" value="1"/>
</dbReference>
<dbReference type="PANTHER" id="PTHR48081:SF33">
    <property type="entry name" value="KYNURENINE FORMAMIDASE"/>
    <property type="match status" value="1"/>
</dbReference>
<keyword evidence="4" id="KW-1185">Reference proteome</keyword>
<dbReference type="InterPro" id="IPR049492">
    <property type="entry name" value="BD-FAE-like_dom"/>
</dbReference>
<accession>A0ABW4EE48</accession>
<name>A0ABW4EE48_9RHOB</name>
<evidence type="ECO:0000313" key="3">
    <source>
        <dbReference type="EMBL" id="MFD1509645.1"/>
    </source>
</evidence>
<gene>
    <name evidence="3" type="ORF">ACFTOW_09545</name>
</gene>
<proteinExistence type="predicted"/>